<dbReference type="SUPFAM" id="SSF52540">
    <property type="entry name" value="P-loop containing nucleoside triphosphate hydrolases"/>
    <property type="match status" value="1"/>
</dbReference>
<comment type="caution">
    <text evidence="4">The sequence shown here is derived from an EMBL/GenBank/DDBJ whole genome shotgun (WGS) entry which is preliminary data.</text>
</comment>
<gene>
    <name evidence="4" type="ORF">ENV60_09785</name>
</gene>
<organism evidence="4">
    <name type="scientific">candidate division WOR-3 bacterium</name>
    <dbReference type="NCBI Taxonomy" id="2052148"/>
    <lineage>
        <taxon>Bacteria</taxon>
        <taxon>Bacteria division WOR-3</taxon>
    </lineage>
</organism>
<dbReference type="Pfam" id="PF13191">
    <property type="entry name" value="AAA_16"/>
    <property type="match status" value="1"/>
</dbReference>
<name>A0A7C4TI22_UNCW3</name>
<sequence>MDNYIGILVRDLKKKEFYSLIEDQRKFGSKIEQVEKNLIVFSNGDIRIVNCLFKLRETHPEIRFGISQYIGLAKGLAKIAKFGEILISEDVEQSLLEHYQITSLGMLSIEGLKTQILVCRIDAPTGRVDFPPIKPVFSFIPRTGMVEALRDTLKVIKWILIFGPPGSGKSVFIDQFIENLDGEYEIFKVQCHSYIPHITFKLIVDLVHQILNIDENATIEEKYKIIEKRLKEIGIIDIGTTYLATLDCLGISDEDTILKKMELKMRLEVVASSISEIIRQMSHQKPVMIIIEDVENIDPSSSEFIQAIMKKLTDDNVWFLFTSHLSQVNIGGLREFELLEIERGLVEDYVAKNIGELLNFPPTSIFHIDQYLRLYEEERLLYFYNQYLGESPMMDYHLPFYDLKTIIKRRIEILGENKELLFNLAVFGEKINLKEFPGGDEKNLFEIFLQKNYLTRVSGGYTFISPLLHEEIYNLIPDRPARHSRLADYYRRLEGYEEYAAFHYERAENYKMAIEFLTKSARLAFAKGGYNSAINYYNKALELCRRDKSLAELETLVSINEGLADIYRALGDEERALKYYKVVLDSYKEILKE</sequence>
<dbReference type="InterPro" id="IPR029787">
    <property type="entry name" value="Nucleotide_cyclase"/>
</dbReference>
<dbReference type="GO" id="GO:0005737">
    <property type="term" value="C:cytoplasm"/>
    <property type="evidence" value="ECO:0007669"/>
    <property type="project" value="TreeGrafter"/>
</dbReference>
<dbReference type="SUPFAM" id="SSF48452">
    <property type="entry name" value="TPR-like"/>
    <property type="match status" value="1"/>
</dbReference>
<protein>
    <recommendedName>
        <fullName evidence="3">Orc1-like AAA ATPase domain-containing protein</fullName>
    </recommendedName>
</protein>
<proteinExistence type="predicted"/>
<keyword evidence="2" id="KW-0067">ATP-binding</keyword>
<dbReference type="PANTHER" id="PTHR16305:SF28">
    <property type="entry name" value="GUANYLATE CYCLASE DOMAIN-CONTAINING PROTEIN"/>
    <property type="match status" value="1"/>
</dbReference>
<dbReference type="InterPro" id="IPR041664">
    <property type="entry name" value="AAA_16"/>
</dbReference>
<dbReference type="InterPro" id="IPR011990">
    <property type="entry name" value="TPR-like_helical_dom_sf"/>
</dbReference>
<keyword evidence="1" id="KW-0547">Nucleotide-binding</keyword>
<dbReference type="SUPFAM" id="SSF55073">
    <property type="entry name" value="Nucleotide cyclase"/>
    <property type="match status" value="1"/>
</dbReference>
<dbReference type="Gene3D" id="1.25.40.10">
    <property type="entry name" value="Tetratricopeptide repeat domain"/>
    <property type="match status" value="1"/>
</dbReference>
<dbReference type="InterPro" id="IPR027417">
    <property type="entry name" value="P-loop_NTPase"/>
</dbReference>
<evidence type="ECO:0000313" key="4">
    <source>
        <dbReference type="EMBL" id="HGV98565.1"/>
    </source>
</evidence>
<dbReference type="PANTHER" id="PTHR16305">
    <property type="entry name" value="TESTICULAR SOLUBLE ADENYLYL CYCLASE"/>
    <property type="match status" value="1"/>
</dbReference>
<evidence type="ECO:0000259" key="3">
    <source>
        <dbReference type="Pfam" id="PF13191"/>
    </source>
</evidence>
<feature type="domain" description="Orc1-like AAA ATPase" evidence="3">
    <location>
        <begin position="142"/>
        <end position="319"/>
    </location>
</feature>
<dbReference type="GO" id="GO:0005524">
    <property type="term" value="F:ATP binding"/>
    <property type="evidence" value="ECO:0007669"/>
    <property type="project" value="UniProtKB-KW"/>
</dbReference>
<dbReference type="GO" id="GO:0004016">
    <property type="term" value="F:adenylate cyclase activity"/>
    <property type="evidence" value="ECO:0007669"/>
    <property type="project" value="TreeGrafter"/>
</dbReference>
<evidence type="ECO:0000256" key="1">
    <source>
        <dbReference type="ARBA" id="ARBA00022741"/>
    </source>
</evidence>
<dbReference type="Gene3D" id="3.40.50.300">
    <property type="entry name" value="P-loop containing nucleotide triphosphate hydrolases"/>
    <property type="match status" value="1"/>
</dbReference>
<dbReference type="EMBL" id="DTGZ01000184">
    <property type="protein sequence ID" value="HGV98565.1"/>
    <property type="molecule type" value="Genomic_DNA"/>
</dbReference>
<accession>A0A7C4TI22</accession>
<dbReference type="AlphaFoldDB" id="A0A7C4TI22"/>
<evidence type="ECO:0000256" key="2">
    <source>
        <dbReference type="ARBA" id="ARBA00022840"/>
    </source>
</evidence>
<dbReference type="Pfam" id="PF13424">
    <property type="entry name" value="TPR_12"/>
    <property type="match status" value="1"/>
</dbReference>
<reference evidence="4" key="1">
    <citation type="journal article" date="2020" name="mSystems">
        <title>Genome- and Community-Level Interaction Insights into Carbon Utilization and Element Cycling Functions of Hydrothermarchaeota in Hydrothermal Sediment.</title>
        <authorList>
            <person name="Zhou Z."/>
            <person name="Liu Y."/>
            <person name="Xu W."/>
            <person name="Pan J."/>
            <person name="Luo Z.H."/>
            <person name="Li M."/>
        </authorList>
    </citation>
    <scope>NUCLEOTIDE SEQUENCE [LARGE SCALE GENOMIC DNA]</scope>
    <source>
        <strain evidence="4">SpSt-774</strain>
    </source>
</reference>